<evidence type="ECO:0000256" key="1">
    <source>
        <dbReference type="ARBA" id="ARBA00004167"/>
    </source>
</evidence>
<evidence type="ECO:0000313" key="4">
    <source>
        <dbReference type="Proteomes" id="UP000595858"/>
    </source>
</evidence>
<organism evidence="3 4">
    <name type="scientific">Enterobacter roggenkampii</name>
    <dbReference type="NCBI Taxonomy" id="1812935"/>
    <lineage>
        <taxon>Bacteria</taxon>
        <taxon>Pseudomonadati</taxon>
        <taxon>Pseudomonadota</taxon>
        <taxon>Gammaproteobacteria</taxon>
        <taxon>Enterobacterales</taxon>
        <taxon>Enterobacteriaceae</taxon>
        <taxon>Enterobacter</taxon>
        <taxon>Enterobacter cloacae complex</taxon>
    </lineage>
</organism>
<proteinExistence type="predicted"/>
<dbReference type="AlphaFoldDB" id="A0AAU9CGP1"/>
<protein>
    <submittedName>
        <fullName evidence="3">Prepilin peptidase-dependent protein A</fullName>
    </submittedName>
</protein>
<feature type="transmembrane region" description="Helical" evidence="2">
    <location>
        <begin position="20"/>
        <end position="43"/>
    </location>
</feature>
<accession>A0AAU9CGP1</accession>
<reference evidence="3" key="1">
    <citation type="journal article" date="2020" name="J Glob Antimicrob Resist">
        <title>Genomic characterization of clinical Enterobacter roggenkampii co-harboring blaIMP-1- and blaGES-5-encoding IncP6 and mcr-9-encoding IncHI2 plasmids isolated in Japan.</title>
        <authorList>
            <person name="Umeda K."/>
            <person name="Nakamura H."/>
            <person name="Fukuda A."/>
            <person name="Matsumoto Y."/>
            <person name="Motooka D."/>
            <person name="Nakamura S."/>
            <person name="Yasui Y."/>
            <person name="Yoshida H."/>
            <person name="Kawahara R."/>
        </authorList>
    </citation>
    <scope>NUCLEOTIDE SEQUENCE</scope>
    <source>
        <strain evidence="3">OIPH-N260</strain>
    </source>
</reference>
<name>A0AAU9CGP1_9ENTR</name>
<keyword evidence="2" id="KW-0472">Membrane</keyword>
<sequence length="167" mass="18907">MLVMFTALRHTPGMKKENGFTLIETLVAVSLVVILSASGLYGWDSWQRHQRLWQTASQVRDYLLFLRNHANRHNRDHQITRQRVGDRDCLVSSAVQGCEKDSPFVLLPLWPEVAIGEVTPSLGFYGLRDTAWAGRIRVQSRAGDWLIIVSDGGRIRMCKVSEGGQCR</sequence>
<evidence type="ECO:0000256" key="2">
    <source>
        <dbReference type="SAM" id="Phobius"/>
    </source>
</evidence>
<comment type="subcellular location">
    <subcellularLocation>
        <location evidence="1">Membrane</location>
        <topology evidence="1">Single-pass membrane protein</topology>
    </subcellularLocation>
</comment>
<evidence type="ECO:0000313" key="3">
    <source>
        <dbReference type="EMBL" id="BCL44343.1"/>
    </source>
</evidence>
<dbReference type="GO" id="GO:0016020">
    <property type="term" value="C:membrane"/>
    <property type="evidence" value="ECO:0007669"/>
    <property type="project" value="UniProtKB-SubCell"/>
</dbReference>
<dbReference type="EMBL" id="AP023447">
    <property type="protein sequence ID" value="BCL44343.1"/>
    <property type="molecule type" value="Genomic_DNA"/>
</dbReference>
<keyword evidence="2" id="KW-0812">Transmembrane</keyword>
<dbReference type="InterPro" id="IPR045584">
    <property type="entry name" value="Pilin-like"/>
</dbReference>
<dbReference type="NCBIfam" id="TIGR02532">
    <property type="entry name" value="IV_pilin_GFxxxE"/>
    <property type="match status" value="1"/>
</dbReference>
<dbReference type="NCBIfam" id="NF007800">
    <property type="entry name" value="PRK10506.1"/>
    <property type="match status" value="1"/>
</dbReference>
<dbReference type="Proteomes" id="UP000595858">
    <property type="component" value="Chromosome"/>
</dbReference>
<keyword evidence="2" id="KW-1133">Transmembrane helix</keyword>
<gene>
    <name evidence="3" type="primary">ppdA</name>
    <name evidence="3" type="ORF">OIPHN260_38450</name>
</gene>
<dbReference type="InterPro" id="IPR012902">
    <property type="entry name" value="N_methyl_site"/>
</dbReference>
<dbReference type="Pfam" id="PF07963">
    <property type="entry name" value="N_methyl"/>
    <property type="match status" value="1"/>
</dbReference>
<dbReference type="SUPFAM" id="SSF54523">
    <property type="entry name" value="Pili subunits"/>
    <property type="match status" value="1"/>
</dbReference>